<keyword evidence="8 11" id="KW-0067">ATP-binding</keyword>
<reference evidence="13" key="1">
    <citation type="submission" date="2022-01" db="EMBL/GenBank/DDBJ databases">
        <title>Genome Sequence Resource for Two Populations of Ditylenchus destructor, the Migratory Endoparasitic Phytonematode.</title>
        <authorList>
            <person name="Zhang H."/>
            <person name="Lin R."/>
            <person name="Xie B."/>
        </authorList>
    </citation>
    <scope>NUCLEOTIDE SEQUENCE</scope>
    <source>
        <strain evidence="13">BazhouSP</strain>
    </source>
</reference>
<evidence type="ECO:0000256" key="6">
    <source>
        <dbReference type="ARBA" id="ARBA00022741"/>
    </source>
</evidence>
<dbReference type="SUPFAM" id="SSF69572">
    <property type="entry name" value="Activating enzymes of the ubiquitin-like proteins"/>
    <property type="match status" value="1"/>
</dbReference>
<dbReference type="FunFam" id="3.40.50.720:FF:000033">
    <property type="entry name" value="Adenylyltransferase and sulfurtransferase MOCS3"/>
    <property type="match status" value="1"/>
</dbReference>
<keyword evidence="9 11" id="KW-0501">Molybdenum cofactor biosynthesis</keyword>
<dbReference type="Pfam" id="PF00899">
    <property type="entry name" value="ThiF"/>
    <property type="match status" value="1"/>
</dbReference>
<dbReference type="EMBL" id="JAKKPZ010000002">
    <property type="protein sequence ID" value="KAI1726578.1"/>
    <property type="molecule type" value="Genomic_DNA"/>
</dbReference>
<evidence type="ECO:0000256" key="1">
    <source>
        <dbReference type="ARBA" id="ARBA00004514"/>
    </source>
</evidence>
<evidence type="ECO:0000256" key="3">
    <source>
        <dbReference type="ARBA" id="ARBA00022679"/>
    </source>
</evidence>
<feature type="active site" description="Cysteine persulfide intermediate; for sulfurtransferase activity" evidence="11">
    <location>
        <position position="361"/>
    </location>
</feature>
<dbReference type="Proteomes" id="UP001201812">
    <property type="component" value="Unassembled WGS sequence"/>
</dbReference>
<dbReference type="SMART" id="SM00450">
    <property type="entry name" value="RHOD"/>
    <property type="match status" value="1"/>
</dbReference>
<feature type="binding site" evidence="11">
    <location>
        <position position="68"/>
    </location>
    <ligand>
        <name>ATP</name>
        <dbReference type="ChEBI" id="CHEBI:30616"/>
    </ligand>
</feature>
<dbReference type="EC" id="2.7.7.-" evidence="11"/>
<name>A0AAD4NE38_9BILA</name>
<dbReference type="InterPro" id="IPR035985">
    <property type="entry name" value="Ubiquitin-activating_enz"/>
</dbReference>
<evidence type="ECO:0000256" key="4">
    <source>
        <dbReference type="ARBA" id="ARBA00022694"/>
    </source>
</evidence>
<dbReference type="GO" id="GO:0005524">
    <property type="term" value="F:ATP binding"/>
    <property type="evidence" value="ECO:0007669"/>
    <property type="project" value="UniProtKB-KW"/>
</dbReference>
<dbReference type="GO" id="GO:0070566">
    <property type="term" value="F:adenylyltransferase activity"/>
    <property type="evidence" value="ECO:0007669"/>
    <property type="project" value="InterPro"/>
</dbReference>
<dbReference type="FunFam" id="3.40.250.10:FF:000014">
    <property type="entry name" value="Adenylyltransferase and sulfurtransferase MOCS3"/>
    <property type="match status" value="1"/>
</dbReference>
<dbReference type="InterPro" id="IPR028885">
    <property type="entry name" value="MOCS3/Uba4"/>
</dbReference>
<proteinExistence type="inferred from homology"/>
<feature type="binding site" evidence="11">
    <location>
        <position position="178"/>
    </location>
    <ligand>
        <name>Zn(2+)</name>
        <dbReference type="ChEBI" id="CHEBI:29105"/>
    </ligand>
</feature>
<feature type="active site" description="Glycyl thioester intermediate; for adenylyltransferase activity" evidence="11">
    <location>
        <position position="195"/>
    </location>
</feature>
<dbReference type="GO" id="GO:0042292">
    <property type="term" value="F:URM1 activating enzyme activity"/>
    <property type="evidence" value="ECO:0007669"/>
    <property type="project" value="TreeGrafter"/>
</dbReference>
<comment type="caution">
    <text evidence="13">The sequence shown here is derived from an EMBL/GenBank/DDBJ whole genome shotgun (WGS) entry which is preliminary data.</text>
</comment>
<comment type="cofactor">
    <cofactor evidence="11">
        <name>Zn(2+)</name>
        <dbReference type="ChEBI" id="CHEBI:29105"/>
    </cofactor>
    <text evidence="11">Binds 1 zinc ion per subunit.</text>
</comment>
<dbReference type="NCBIfam" id="NF004281">
    <property type="entry name" value="PRK05690.1"/>
    <property type="match status" value="1"/>
</dbReference>
<evidence type="ECO:0000256" key="9">
    <source>
        <dbReference type="ARBA" id="ARBA00023150"/>
    </source>
</evidence>
<feature type="binding site" evidence="11">
    <location>
        <position position="253"/>
    </location>
    <ligand>
        <name>Zn(2+)</name>
        <dbReference type="ChEBI" id="CHEBI:29105"/>
    </ligand>
</feature>
<dbReference type="GO" id="GO:0002143">
    <property type="term" value="P:tRNA wobble position uridine thiolation"/>
    <property type="evidence" value="ECO:0007669"/>
    <property type="project" value="InterPro"/>
</dbReference>
<evidence type="ECO:0000256" key="2">
    <source>
        <dbReference type="ARBA" id="ARBA00022490"/>
    </source>
</evidence>
<dbReference type="CDD" id="cd00757">
    <property type="entry name" value="ThiF_MoeB_HesA_family"/>
    <property type="match status" value="1"/>
</dbReference>
<dbReference type="GO" id="GO:0006777">
    <property type="term" value="P:Mo-molybdopterin cofactor biosynthetic process"/>
    <property type="evidence" value="ECO:0007669"/>
    <property type="project" value="UniProtKB-UniRule"/>
</dbReference>
<keyword evidence="7 11" id="KW-0862">Zinc</keyword>
<keyword evidence="4 11" id="KW-0819">tRNA processing</keyword>
<evidence type="ECO:0000256" key="10">
    <source>
        <dbReference type="ARBA" id="ARBA00023268"/>
    </source>
</evidence>
<comment type="pathway">
    <text evidence="11">tRNA modification; 5-methoxycarbonylmethyl-2-thiouridine-tRNA biosynthesis.</text>
</comment>
<dbReference type="InterPro" id="IPR036873">
    <property type="entry name" value="Rhodanese-like_dom_sf"/>
</dbReference>
<keyword evidence="2 11" id="KW-0963">Cytoplasm</keyword>
<feature type="binding site" evidence="11">
    <location>
        <position position="92"/>
    </location>
    <ligand>
        <name>ATP</name>
        <dbReference type="ChEBI" id="CHEBI:30616"/>
    </ligand>
</feature>
<dbReference type="HAMAP" id="MF_03049">
    <property type="entry name" value="MOCS3_Uba4"/>
    <property type="match status" value="1"/>
</dbReference>
<dbReference type="AlphaFoldDB" id="A0AAD4NE38"/>
<dbReference type="InterPro" id="IPR000594">
    <property type="entry name" value="ThiF_NAD_FAD-bd"/>
</dbReference>
<feature type="binding site" evidence="11">
    <location>
        <begin position="75"/>
        <end position="79"/>
    </location>
    <ligand>
        <name>ATP</name>
        <dbReference type="ChEBI" id="CHEBI:30616"/>
    </ligand>
</feature>
<dbReference type="PANTHER" id="PTHR10953">
    <property type="entry name" value="UBIQUITIN-ACTIVATING ENZYME E1"/>
    <property type="match status" value="1"/>
</dbReference>
<protein>
    <recommendedName>
        <fullName evidence="11">Adenylyltransferase and sulfurtransferase MOCS3 homolog</fullName>
    </recommendedName>
    <alternativeName>
        <fullName evidence="11">UBA4 homolog</fullName>
    </alternativeName>
    <alternativeName>
        <fullName evidence="11">Ubiquitin-like protein activator 4 homolog</fullName>
    </alternativeName>
    <domain>
        <recommendedName>
            <fullName evidence="11">Adenylyltransferase</fullName>
            <ecNumber evidence="11">2.7.7.-</ecNumber>
        </recommendedName>
    </domain>
    <domain>
        <recommendedName>
            <fullName evidence="11">Sulfurtransferase</fullName>
            <ecNumber evidence="11">2.8.1.-</ecNumber>
        </recommendedName>
    </domain>
</protein>
<dbReference type="PANTHER" id="PTHR10953:SF102">
    <property type="entry name" value="ADENYLYLTRANSFERASE AND SULFURTRANSFERASE MOCS3"/>
    <property type="match status" value="1"/>
</dbReference>
<dbReference type="PROSITE" id="PS50206">
    <property type="entry name" value="RHODANESE_3"/>
    <property type="match status" value="1"/>
</dbReference>
<evidence type="ECO:0000256" key="11">
    <source>
        <dbReference type="HAMAP-Rule" id="MF_03049"/>
    </source>
</evidence>
<organism evidence="13 14">
    <name type="scientific">Ditylenchus destructor</name>
    <dbReference type="NCBI Taxonomy" id="166010"/>
    <lineage>
        <taxon>Eukaryota</taxon>
        <taxon>Metazoa</taxon>
        <taxon>Ecdysozoa</taxon>
        <taxon>Nematoda</taxon>
        <taxon>Chromadorea</taxon>
        <taxon>Rhabditida</taxon>
        <taxon>Tylenchina</taxon>
        <taxon>Tylenchomorpha</taxon>
        <taxon>Sphaerularioidea</taxon>
        <taxon>Anguinidae</taxon>
        <taxon>Anguininae</taxon>
        <taxon>Ditylenchus</taxon>
    </lineage>
</organism>
<dbReference type="EC" id="2.8.1.-" evidence="11"/>
<dbReference type="Gene3D" id="3.40.50.720">
    <property type="entry name" value="NAD(P)-binding Rossmann-like Domain"/>
    <property type="match status" value="1"/>
</dbReference>
<dbReference type="Gene3D" id="3.40.250.10">
    <property type="entry name" value="Rhodanese-like domain"/>
    <property type="match status" value="1"/>
</dbReference>
<evidence type="ECO:0000256" key="8">
    <source>
        <dbReference type="ARBA" id="ARBA00022840"/>
    </source>
</evidence>
<keyword evidence="6 11" id="KW-0547">Nucleotide-binding</keyword>
<comment type="function">
    <text evidence="11">Plays a central role in 2-thiolation of mcm(5)S(2)U at tRNA wobble positions of cytosolic tRNA(Lys), tRNA(Glu) and tRNA(Gln). Acts by mediating the C-terminal thiocarboxylation of the sulfur carrier URM1. Its N-terminus first activates URM1 as acyl-adenylate (-COAMP), then the persulfide sulfur on the catalytic cysteine is transferred to URM1 to form thiocarboxylation (-COSH) of its C-terminus. The reaction probably involves hydrogen sulfide that is generated from the persulfide intermediate and that acts as nucleophile towards URM1. Subsequently, a transient disulfide bond is formed. Does not use thiosulfate as sulfur donor; NFS1 probably acting as a sulfur donor for thiocarboxylation reactions.</text>
</comment>
<keyword evidence="5 11" id="KW-0479">Metal-binding</keyword>
<keyword evidence="3 11" id="KW-0808">Transferase</keyword>
<feature type="domain" description="Rhodanese" evidence="12">
    <location>
        <begin position="302"/>
        <end position="405"/>
    </location>
</feature>
<dbReference type="InterPro" id="IPR045886">
    <property type="entry name" value="ThiF/MoeB/HesA"/>
</dbReference>
<dbReference type="GO" id="GO:0004792">
    <property type="term" value="F:thiosulfate-cyanide sulfurtransferase activity"/>
    <property type="evidence" value="ECO:0007669"/>
    <property type="project" value="TreeGrafter"/>
</dbReference>
<evidence type="ECO:0000259" key="12">
    <source>
        <dbReference type="PROSITE" id="PS50206"/>
    </source>
</evidence>
<feature type="binding site" evidence="11">
    <location>
        <begin position="136"/>
        <end position="137"/>
    </location>
    <ligand>
        <name>ATP</name>
        <dbReference type="ChEBI" id="CHEBI:30616"/>
    </ligand>
</feature>
<evidence type="ECO:0000256" key="7">
    <source>
        <dbReference type="ARBA" id="ARBA00022833"/>
    </source>
</evidence>
<dbReference type="GO" id="GO:0046872">
    <property type="term" value="F:metal ion binding"/>
    <property type="evidence" value="ECO:0007669"/>
    <property type="project" value="UniProtKB-KW"/>
</dbReference>
<gene>
    <name evidence="13" type="ORF">DdX_03300</name>
</gene>
<dbReference type="Pfam" id="PF00581">
    <property type="entry name" value="Rhodanese"/>
    <property type="match status" value="1"/>
</dbReference>
<accession>A0AAD4NE38</accession>
<sequence length="407" mass="44332">MLAPFSNHSLTKEEVTRFSRQLLLQGIGTSGQERIRDCSVLIVGAGGLGCPVAIYLAAAGVGRIGVVDHDTVSLDNLHRQILHDESRVGLSKVESIKESILRLNSETQVIPYEMLITSANALEIVQNFDIVADCSDNVATRYLVNDACVFTGKPLVSGSALGWEGQLTVYNNGPKCPCYRCIFPVPPNPENVTNCSEAGVLGPVVGVIGSLQALEVIKLAVRGVSSFAGNLWLFDGFDGKIRTISLREKMASCAVCGKNATIKELQNYEQFCGAGPTDKPPSLSIIPNEERITVQDYYMLRQKTRPTLIDTRPTTEFEICHLPEAKNIPLSELKKLDPNTILKGINGDGANNIQETVYVVCHRGNDSQLAIALLREKMASSGYAIKFCDIIGGLDDWALIDQSFPRY</sequence>
<feature type="binding site" evidence="11">
    <location>
        <position position="47"/>
    </location>
    <ligand>
        <name>ATP</name>
        <dbReference type="ChEBI" id="CHEBI:30616"/>
    </ligand>
</feature>
<keyword evidence="10 11" id="KW-0511">Multifunctional enzyme</keyword>
<feature type="binding site" evidence="11">
    <location>
        <position position="256"/>
    </location>
    <ligand>
        <name>Zn(2+)</name>
        <dbReference type="ChEBI" id="CHEBI:29105"/>
    </ligand>
</feature>
<evidence type="ECO:0000256" key="5">
    <source>
        <dbReference type="ARBA" id="ARBA00022723"/>
    </source>
</evidence>
<evidence type="ECO:0000313" key="13">
    <source>
        <dbReference type="EMBL" id="KAI1726578.1"/>
    </source>
</evidence>
<evidence type="ECO:0000313" key="14">
    <source>
        <dbReference type="Proteomes" id="UP001201812"/>
    </source>
</evidence>
<keyword evidence="14" id="KW-1185">Reference proteome</keyword>
<comment type="subcellular location">
    <subcellularLocation>
        <location evidence="1">Cytoplasm</location>
        <location evidence="1">Cytosol</location>
    </subcellularLocation>
</comment>
<dbReference type="GO" id="GO:0032447">
    <property type="term" value="P:protein urmylation"/>
    <property type="evidence" value="ECO:0007669"/>
    <property type="project" value="TreeGrafter"/>
</dbReference>
<dbReference type="InterPro" id="IPR001763">
    <property type="entry name" value="Rhodanese-like_dom"/>
</dbReference>
<feature type="binding site" evidence="11">
    <location>
        <position position="181"/>
    </location>
    <ligand>
        <name>Zn(2+)</name>
        <dbReference type="ChEBI" id="CHEBI:29105"/>
    </ligand>
</feature>
<dbReference type="GO" id="GO:0005829">
    <property type="term" value="C:cytosol"/>
    <property type="evidence" value="ECO:0007669"/>
    <property type="project" value="UniProtKB-SubCell"/>
</dbReference>
<comment type="similarity">
    <text evidence="11">In the N-terminal section; belongs to the HesA/MoeB/ThiF family. UBA4 subfamily.</text>
</comment>